<organism evidence="1 2">
    <name type="scientific">Brachionus plicatilis</name>
    <name type="common">Marine rotifer</name>
    <name type="synonym">Brachionus muelleri</name>
    <dbReference type="NCBI Taxonomy" id="10195"/>
    <lineage>
        <taxon>Eukaryota</taxon>
        <taxon>Metazoa</taxon>
        <taxon>Spiralia</taxon>
        <taxon>Gnathifera</taxon>
        <taxon>Rotifera</taxon>
        <taxon>Eurotatoria</taxon>
        <taxon>Monogononta</taxon>
        <taxon>Pseudotrocha</taxon>
        <taxon>Ploima</taxon>
        <taxon>Brachionidae</taxon>
        <taxon>Brachionus</taxon>
    </lineage>
</organism>
<proteinExistence type="predicted"/>
<protein>
    <submittedName>
        <fullName evidence="1">Uncharacterized protein</fullName>
    </submittedName>
</protein>
<accession>A0A3M7Q0L4</accession>
<name>A0A3M7Q0L4_BRAPC</name>
<gene>
    <name evidence="1" type="ORF">BpHYR1_009138</name>
</gene>
<dbReference type="Proteomes" id="UP000276133">
    <property type="component" value="Unassembled WGS sequence"/>
</dbReference>
<evidence type="ECO:0000313" key="2">
    <source>
        <dbReference type="Proteomes" id="UP000276133"/>
    </source>
</evidence>
<dbReference type="AlphaFoldDB" id="A0A3M7Q0L4"/>
<comment type="caution">
    <text evidence="1">The sequence shown here is derived from an EMBL/GenBank/DDBJ whole genome shotgun (WGS) entry which is preliminary data.</text>
</comment>
<reference evidence="1 2" key="1">
    <citation type="journal article" date="2018" name="Sci. Rep.">
        <title>Genomic signatures of local adaptation to the degree of environmental predictability in rotifers.</title>
        <authorList>
            <person name="Franch-Gras L."/>
            <person name="Hahn C."/>
            <person name="Garcia-Roger E.M."/>
            <person name="Carmona M.J."/>
            <person name="Serra M."/>
            <person name="Gomez A."/>
        </authorList>
    </citation>
    <scope>NUCLEOTIDE SEQUENCE [LARGE SCALE GENOMIC DNA]</scope>
    <source>
        <strain evidence="1">HYR1</strain>
    </source>
</reference>
<dbReference type="EMBL" id="REGN01007949">
    <property type="protein sequence ID" value="RNA04833.1"/>
    <property type="molecule type" value="Genomic_DNA"/>
</dbReference>
<evidence type="ECO:0000313" key="1">
    <source>
        <dbReference type="EMBL" id="RNA04833.1"/>
    </source>
</evidence>
<keyword evidence="2" id="KW-1185">Reference proteome</keyword>
<sequence length="133" mass="14859">MESTLLSSLNWPLGLFTSEQSFAKRRLHAIPSSYFYLQNLKDQVTLNTRTGGQICCQLPGTMIKSGHNSLAINPGMAALTPNRRAIIDSLPTAIGLSAKIGKYIKIALFFRYDFSFNSLIHLLINFNSEHKIK</sequence>